<dbReference type="InterPro" id="IPR012944">
    <property type="entry name" value="SusD_RagB_dom"/>
</dbReference>
<dbReference type="InterPro" id="IPR033985">
    <property type="entry name" value="SusD-like_N"/>
</dbReference>
<comment type="subcellular location">
    <subcellularLocation>
        <location evidence="1">Cell outer membrane</location>
    </subcellularLocation>
</comment>
<sequence length="498" mass="55197">MKKNVLKFIGLGMLVLGFQSCNDDFLEREPSQFITADQIADVAELNPDLVAGSIDGIYTVMFTSGSGGTGGHDDFGQKAYDIFSDMLCSDMALSNSVYGWYRASITEMQGTQDFTFGDNFQVWSYYYRQVLNANLAINTLGGEGADPEGANVRGLLGQTLASRAHSYFMLVQLFGDDYTPDAPCVPIYLADTAGSQPKSTQAEVYAQIEADLNRAIELLDGYNRSSKSQINQSVAKGILAYAIAAQRSRWDEVATLAQQARVESGTVLMPPTSDTFGILGGFNEVSNPSWMWGVDINENSGVGLVSWWGQVDFFSYSYAAVGDTKVMDEDLYLSMRADDVRRDQFFSTPGSNYLQPLFKQYDADRVPFGTSTLVKADYVYMRHAEMILLQAEAEAKQGLDAQARTTLKLLADNRISDTSYIDALSGAALQDEIYMQTRWELWGEGKSYFAMKRNQATIVRGANHLSFVGQPIPWNDNRLTFEIPAREIQDNPNINTQN</sequence>
<dbReference type="Pfam" id="PF14322">
    <property type="entry name" value="SusD-like_3"/>
    <property type="match status" value="1"/>
</dbReference>
<feature type="domain" description="RagB/SusD" evidence="6">
    <location>
        <begin position="373"/>
        <end position="495"/>
    </location>
</feature>
<evidence type="ECO:0000256" key="5">
    <source>
        <dbReference type="ARBA" id="ARBA00023237"/>
    </source>
</evidence>
<reference evidence="9" key="1">
    <citation type="submission" date="2023-07" db="EMBL/GenBank/DDBJ databases">
        <authorList>
            <person name="Yue Y."/>
        </authorList>
    </citation>
    <scope>NUCLEOTIDE SEQUENCE [LARGE SCALE GENOMIC DNA]</scope>
    <source>
        <strain evidence="9">D23</strain>
    </source>
</reference>
<keyword evidence="5" id="KW-0998">Cell outer membrane</keyword>
<protein>
    <submittedName>
        <fullName evidence="8">RagB/SusD family nutrient uptake outer membrane protein</fullName>
    </submittedName>
</protein>
<comment type="caution">
    <text evidence="8">The sequence shown here is derived from an EMBL/GenBank/DDBJ whole genome shotgun (WGS) entry which is preliminary data.</text>
</comment>
<keyword evidence="9" id="KW-1185">Reference proteome</keyword>
<evidence type="ECO:0000259" key="6">
    <source>
        <dbReference type="Pfam" id="PF07980"/>
    </source>
</evidence>
<proteinExistence type="inferred from homology"/>
<dbReference type="RefSeq" id="WP_224529780.1">
    <property type="nucleotide sequence ID" value="NZ_JAIUJR010000008.1"/>
</dbReference>
<feature type="domain" description="SusD-like N-terminal" evidence="7">
    <location>
        <begin position="85"/>
        <end position="240"/>
    </location>
</feature>
<evidence type="ECO:0000256" key="2">
    <source>
        <dbReference type="ARBA" id="ARBA00006275"/>
    </source>
</evidence>
<dbReference type="Proteomes" id="UP001198901">
    <property type="component" value="Unassembled WGS sequence"/>
</dbReference>
<evidence type="ECO:0000313" key="8">
    <source>
        <dbReference type="EMBL" id="MCA0133245.1"/>
    </source>
</evidence>
<evidence type="ECO:0000256" key="4">
    <source>
        <dbReference type="ARBA" id="ARBA00023136"/>
    </source>
</evidence>
<gene>
    <name evidence="8" type="ORF">LBU54_11675</name>
</gene>
<dbReference type="InterPro" id="IPR011990">
    <property type="entry name" value="TPR-like_helical_dom_sf"/>
</dbReference>
<evidence type="ECO:0000259" key="7">
    <source>
        <dbReference type="Pfam" id="PF14322"/>
    </source>
</evidence>
<dbReference type="Gene3D" id="1.25.40.390">
    <property type="match status" value="1"/>
</dbReference>
<dbReference type="PROSITE" id="PS51257">
    <property type="entry name" value="PROKAR_LIPOPROTEIN"/>
    <property type="match status" value="1"/>
</dbReference>
<comment type="similarity">
    <text evidence="2">Belongs to the SusD family.</text>
</comment>
<dbReference type="Pfam" id="PF07980">
    <property type="entry name" value="SusD_RagB"/>
    <property type="match status" value="1"/>
</dbReference>
<dbReference type="EMBL" id="JAIUJR010000008">
    <property type="protein sequence ID" value="MCA0133245.1"/>
    <property type="molecule type" value="Genomic_DNA"/>
</dbReference>
<dbReference type="SUPFAM" id="SSF48452">
    <property type="entry name" value="TPR-like"/>
    <property type="match status" value="1"/>
</dbReference>
<organism evidence="8 9">
    <name type="scientific">Winogradskyella alexanderae</name>
    <dbReference type="NCBI Taxonomy" id="2877123"/>
    <lineage>
        <taxon>Bacteria</taxon>
        <taxon>Pseudomonadati</taxon>
        <taxon>Bacteroidota</taxon>
        <taxon>Flavobacteriia</taxon>
        <taxon>Flavobacteriales</taxon>
        <taxon>Flavobacteriaceae</taxon>
        <taxon>Winogradskyella</taxon>
    </lineage>
</organism>
<evidence type="ECO:0000256" key="1">
    <source>
        <dbReference type="ARBA" id="ARBA00004442"/>
    </source>
</evidence>
<name>A0ABS7XTY0_9FLAO</name>
<evidence type="ECO:0000313" key="9">
    <source>
        <dbReference type="Proteomes" id="UP001198901"/>
    </source>
</evidence>
<accession>A0ABS7XTY0</accession>
<keyword evidence="4" id="KW-0472">Membrane</keyword>
<keyword evidence="3" id="KW-0732">Signal</keyword>
<evidence type="ECO:0000256" key="3">
    <source>
        <dbReference type="ARBA" id="ARBA00022729"/>
    </source>
</evidence>